<gene>
    <name evidence="4" type="ORF">BD94_4052</name>
</gene>
<evidence type="ECO:0000256" key="1">
    <source>
        <dbReference type="ARBA" id="ARBA00022679"/>
    </source>
</evidence>
<feature type="domain" description="N-acetyltransferase" evidence="3">
    <location>
        <begin position="1"/>
        <end position="149"/>
    </location>
</feature>
<dbReference type="KEGG" id="eao:BD94_4052"/>
<dbReference type="eggNOG" id="COG0456">
    <property type="taxonomic scope" value="Bacteria"/>
</dbReference>
<name>A0A077EJZ1_9FLAO</name>
<dbReference type="Gene3D" id="3.40.630.30">
    <property type="match status" value="1"/>
</dbReference>
<dbReference type="HOGENOM" id="CLU_013985_11_8_10"/>
<dbReference type="GO" id="GO:0016747">
    <property type="term" value="F:acyltransferase activity, transferring groups other than amino-acyl groups"/>
    <property type="evidence" value="ECO:0007669"/>
    <property type="project" value="InterPro"/>
</dbReference>
<evidence type="ECO:0000313" key="4">
    <source>
        <dbReference type="EMBL" id="AIL47827.1"/>
    </source>
</evidence>
<dbReference type="InterPro" id="IPR000182">
    <property type="entry name" value="GNAT_dom"/>
</dbReference>
<dbReference type="PANTHER" id="PTHR43877">
    <property type="entry name" value="AMINOALKYLPHOSPHONATE N-ACETYLTRANSFERASE-RELATED-RELATED"/>
    <property type="match status" value="1"/>
</dbReference>
<evidence type="ECO:0000313" key="5">
    <source>
        <dbReference type="Proteomes" id="UP000028933"/>
    </source>
</evidence>
<dbReference type="RefSeq" id="WP_021347542.1">
    <property type="nucleotide sequence ID" value="NZ_CP007547.1"/>
</dbReference>
<keyword evidence="2" id="KW-0012">Acyltransferase</keyword>
<dbReference type="SUPFAM" id="SSF55729">
    <property type="entry name" value="Acyl-CoA N-acyltransferases (Nat)"/>
    <property type="match status" value="1"/>
</dbReference>
<evidence type="ECO:0000259" key="3">
    <source>
        <dbReference type="PROSITE" id="PS51186"/>
    </source>
</evidence>
<proteinExistence type="predicted"/>
<dbReference type="InterPro" id="IPR050832">
    <property type="entry name" value="Bact_Acetyltransf"/>
</dbReference>
<dbReference type="AlphaFoldDB" id="A0A077EJZ1"/>
<dbReference type="EMBL" id="CP007547">
    <property type="protein sequence ID" value="AIL47827.1"/>
    <property type="molecule type" value="Genomic_DNA"/>
</dbReference>
<reference evidence="4" key="1">
    <citation type="journal article" date="2013" name="Lancet">
        <title>First case of E anophelis outbreak in an intensive-care unit.</title>
        <authorList>
            <person name="Teo J."/>
            <person name="Tan S.Y."/>
            <person name="Tay M."/>
            <person name="Ding Y."/>
            <person name="Kjelleberg S."/>
            <person name="Givskov M."/>
            <person name="Lin R.T."/>
            <person name="Yang L."/>
        </authorList>
    </citation>
    <scope>NUCLEOTIDE SEQUENCE [LARGE SCALE GENOMIC DNA]</scope>
    <source>
        <strain evidence="4">NUHP1</strain>
    </source>
</reference>
<organism evidence="4 5">
    <name type="scientific">Elizabethkingia anophelis NUHP1</name>
    <dbReference type="NCBI Taxonomy" id="1338011"/>
    <lineage>
        <taxon>Bacteria</taxon>
        <taxon>Pseudomonadati</taxon>
        <taxon>Bacteroidota</taxon>
        <taxon>Flavobacteriia</taxon>
        <taxon>Flavobacteriales</taxon>
        <taxon>Weeksellaceae</taxon>
        <taxon>Elizabethkingia</taxon>
    </lineage>
</organism>
<evidence type="ECO:0000256" key="2">
    <source>
        <dbReference type="ARBA" id="ARBA00023315"/>
    </source>
</evidence>
<sequence length="149" mass="17254">MIIKRVDSTDKDFQKLVRSLDADLAIRDGDDHAFYHQFNKIDLLKNCIVIYMDNHAVACGAFKAFSENSVEIKRMYTSPEKRKSGLASKILHELEIWAKENGYKKCVLETGIKQPEAIALYQKNKYYKIPNYGQYAGIENSICFEKELY</sequence>
<dbReference type="InterPro" id="IPR016181">
    <property type="entry name" value="Acyl_CoA_acyltransferase"/>
</dbReference>
<reference evidence="4" key="2">
    <citation type="journal article" date="2015" name="Genome Biol. Evol.">
        <title>Complete Genome Sequence and Transcriptomic Analysis of the Novel Pathogen Elizabethkingia anophelis in Response to Oxidative Stress.</title>
        <authorList>
            <person name="Li Y."/>
            <person name="Liu Y."/>
            <person name="Chew S.C."/>
            <person name="Tay M."/>
            <person name="Salido M.M."/>
            <person name="Teo J."/>
            <person name="Lauro F.M."/>
            <person name="Givskov M."/>
            <person name="Yang L."/>
        </authorList>
    </citation>
    <scope>NUCLEOTIDE SEQUENCE</scope>
    <source>
        <strain evidence="4">NUHP1</strain>
    </source>
</reference>
<accession>A0A077EJZ1</accession>
<dbReference type="Pfam" id="PF00583">
    <property type="entry name" value="Acetyltransf_1"/>
    <property type="match status" value="1"/>
</dbReference>
<protein>
    <submittedName>
        <fullName evidence="4">Putative acetyltransferase</fullName>
    </submittedName>
</protein>
<dbReference type="STRING" id="1338011.BD94_4052"/>
<dbReference type="PANTHER" id="PTHR43877:SF2">
    <property type="entry name" value="AMINOALKYLPHOSPHONATE N-ACETYLTRANSFERASE-RELATED"/>
    <property type="match status" value="1"/>
</dbReference>
<dbReference type="Proteomes" id="UP000028933">
    <property type="component" value="Chromosome"/>
</dbReference>
<dbReference type="PROSITE" id="PS51186">
    <property type="entry name" value="GNAT"/>
    <property type="match status" value="1"/>
</dbReference>
<keyword evidence="1 4" id="KW-0808">Transferase</keyword>
<dbReference type="CDD" id="cd04301">
    <property type="entry name" value="NAT_SF"/>
    <property type="match status" value="1"/>
</dbReference>